<dbReference type="SUPFAM" id="SSF48264">
    <property type="entry name" value="Cytochrome P450"/>
    <property type="match status" value="1"/>
</dbReference>
<dbReference type="GO" id="GO:0016705">
    <property type="term" value="F:oxidoreductase activity, acting on paired donors, with incorporation or reduction of molecular oxygen"/>
    <property type="evidence" value="ECO:0007669"/>
    <property type="project" value="InterPro"/>
</dbReference>
<evidence type="ECO:0000256" key="1">
    <source>
        <dbReference type="ARBA" id="ARBA00001971"/>
    </source>
</evidence>
<organism evidence="8 9">
    <name type="scientific">Trichoderma cornu-damae</name>
    <dbReference type="NCBI Taxonomy" id="654480"/>
    <lineage>
        <taxon>Eukaryota</taxon>
        <taxon>Fungi</taxon>
        <taxon>Dikarya</taxon>
        <taxon>Ascomycota</taxon>
        <taxon>Pezizomycotina</taxon>
        <taxon>Sordariomycetes</taxon>
        <taxon>Hypocreomycetidae</taxon>
        <taxon>Hypocreales</taxon>
        <taxon>Hypocreaceae</taxon>
        <taxon>Trichoderma</taxon>
    </lineage>
</organism>
<proteinExistence type="inferred from homology"/>
<comment type="similarity">
    <text evidence="6">Belongs to the cytochrome P450 family.</text>
</comment>
<dbReference type="PRINTS" id="PR00385">
    <property type="entry name" value="P450"/>
</dbReference>
<evidence type="ECO:0000256" key="4">
    <source>
        <dbReference type="ARBA" id="ARBA00023004"/>
    </source>
</evidence>
<keyword evidence="6 8" id="KW-0503">Monooxygenase</keyword>
<evidence type="ECO:0000256" key="3">
    <source>
        <dbReference type="ARBA" id="ARBA00022723"/>
    </source>
</evidence>
<feature type="binding site" description="axial binding residue" evidence="5">
    <location>
        <position position="423"/>
    </location>
    <ligand>
        <name>heme</name>
        <dbReference type="ChEBI" id="CHEBI:30413"/>
    </ligand>
    <ligandPart>
        <name>Fe</name>
        <dbReference type="ChEBI" id="CHEBI:18248"/>
    </ligandPart>
</feature>
<dbReference type="AlphaFoldDB" id="A0A9P8QQ45"/>
<accession>A0A9P8QQ45</accession>
<dbReference type="PANTHER" id="PTHR24305:SF231">
    <property type="entry name" value="P450, PUTATIVE (EUROFUNG)-RELATED"/>
    <property type="match status" value="1"/>
</dbReference>
<gene>
    <name evidence="8" type="ORF">Trco_005615</name>
</gene>
<comment type="caution">
    <text evidence="8">The sequence shown here is derived from an EMBL/GenBank/DDBJ whole genome shotgun (WGS) entry which is preliminary data.</text>
</comment>
<dbReference type="InterPro" id="IPR050121">
    <property type="entry name" value="Cytochrome_P450_monoxygenase"/>
</dbReference>
<dbReference type="EMBL" id="JAIWOZ010000004">
    <property type="protein sequence ID" value="KAH6606462.1"/>
    <property type="molecule type" value="Genomic_DNA"/>
</dbReference>
<keyword evidence="6" id="KW-0560">Oxidoreductase</keyword>
<evidence type="ECO:0000256" key="5">
    <source>
        <dbReference type="PIRSR" id="PIRSR602401-1"/>
    </source>
</evidence>
<keyword evidence="9" id="KW-1185">Reference proteome</keyword>
<comment type="cofactor">
    <cofactor evidence="1 5">
        <name>heme</name>
        <dbReference type="ChEBI" id="CHEBI:30413"/>
    </cofactor>
</comment>
<dbReference type="PROSITE" id="PS00086">
    <property type="entry name" value="CYTOCHROME_P450"/>
    <property type="match status" value="1"/>
</dbReference>
<keyword evidence="7" id="KW-0472">Membrane</keyword>
<feature type="transmembrane region" description="Helical" evidence="7">
    <location>
        <begin position="20"/>
        <end position="40"/>
    </location>
</feature>
<dbReference type="Pfam" id="PF00067">
    <property type="entry name" value="p450"/>
    <property type="match status" value="1"/>
</dbReference>
<evidence type="ECO:0000256" key="7">
    <source>
        <dbReference type="SAM" id="Phobius"/>
    </source>
</evidence>
<dbReference type="GO" id="GO:0004497">
    <property type="term" value="F:monooxygenase activity"/>
    <property type="evidence" value="ECO:0007669"/>
    <property type="project" value="UniProtKB-KW"/>
</dbReference>
<dbReference type="InterPro" id="IPR036396">
    <property type="entry name" value="Cyt_P450_sf"/>
</dbReference>
<evidence type="ECO:0000313" key="8">
    <source>
        <dbReference type="EMBL" id="KAH6606462.1"/>
    </source>
</evidence>
<keyword evidence="2 5" id="KW-0349">Heme</keyword>
<evidence type="ECO:0000256" key="2">
    <source>
        <dbReference type="ARBA" id="ARBA00022617"/>
    </source>
</evidence>
<evidence type="ECO:0000313" key="9">
    <source>
        <dbReference type="Proteomes" id="UP000827724"/>
    </source>
</evidence>
<keyword evidence="7" id="KW-1133">Transmembrane helix</keyword>
<dbReference type="PANTHER" id="PTHR24305">
    <property type="entry name" value="CYTOCHROME P450"/>
    <property type="match status" value="1"/>
</dbReference>
<dbReference type="OrthoDB" id="3945418at2759"/>
<keyword evidence="3 5" id="KW-0479">Metal-binding</keyword>
<dbReference type="Proteomes" id="UP000827724">
    <property type="component" value="Unassembled WGS sequence"/>
</dbReference>
<dbReference type="InterPro" id="IPR001128">
    <property type="entry name" value="Cyt_P450"/>
</dbReference>
<dbReference type="CDD" id="cd11062">
    <property type="entry name" value="CYP58-like"/>
    <property type="match status" value="1"/>
</dbReference>
<dbReference type="GO" id="GO:0005506">
    <property type="term" value="F:iron ion binding"/>
    <property type="evidence" value="ECO:0007669"/>
    <property type="project" value="InterPro"/>
</dbReference>
<dbReference type="Gene3D" id="1.10.630.10">
    <property type="entry name" value="Cytochrome P450"/>
    <property type="match status" value="1"/>
</dbReference>
<dbReference type="InterPro" id="IPR017972">
    <property type="entry name" value="Cyt_P450_CS"/>
</dbReference>
<dbReference type="PRINTS" id="PR00463">
    <property type="entry name" value="EP450I"/>
</dbReference>
<dbReference type="InterPro" id="IPR002401">
    <property type="entry name" value="Cyt_P450_E_grp-I"/>
</dbReference>
<dbReference type="GO" id="GO:0020037">
    <property type="term" value="F:heme binding"/>
    <property type="evidence" value="ECO:0007669"/>
    <property type="project" value="InterPro"/>
</dbReference>
<name>A0A9P8QQ45_9HYPO</name>
<protein>
    <submittedName>
        <fullName evidence="8">Cytochrome P450 monooxygenase</fullName>
    </submittedName>
</protein>
<keyword evidence="7" id="KW-0812">Transmembrane</keyword>
<keyword evidence="4 5" id="KW-0408">Iron</keyword>
<sequence length="427" mass="48833">MDQLQARLVEPTLSTEHKLLLLFGLPALYTVGLIIYRIYFHPLAKFPGPRLAIATKWYEFYYDIMKKPGGQFFKHLNEIHDEYAHGTVDHDTHRRRRMANSLMFSKRAVASAQGLIHGHLRELVMAFEKKVGQSEPMEVQTTFLAYTMDVMYHYMFNKDVGIQKDYSKAQSWRRSTEAVAQATPFCKQFPWLNAKLLMLPEWILRVVIARLQPDIAGLLATHKLMGGLAAEYVAHRSTERGKREFEEDEKNIRPLTIFHSIDRSALPEEEKTTARLMQEGLTVLLAGGETSSRLLAHTVFHLLDNPEILEKVKKEILDAAGDSKDLPDVKVLESLPWLAASVRESLRLRAATTSRLPLVSTKELVYKDWVIPAGTPVSMSHPDILLNDDIYPEALKFKPERWFNATEQQNKMFVPFGKGTRMCIGVE</sequence>
<reference evidence="8" key="1">
    <citation type="submission" date="2021-08" db="EMBL/GenBank/DDBJ databases">
        <title>Chromosome-Level Trichoderma cornu-damae using Hi-C Data.</title>
        <authorList>
            <person name="Kim C.S."/>
        </authorList>
    </citation>
    <scope>NUCLEOTIDE SEQUENCE</scope>
    <source>
        <strain evidence="8">KA19-0412C</strain>
    </source>
</reference>
<evidence type="ECO:0000256" key="6">
    <source>
        <dbReference type="RuleBase" id="RU000461"/>
    </source>
</evidence>